<keyword evidence="3" id="KW-1185">Reference proteome</keyword>
<dbReference type="Proteomes" id="UP000032142">
    <property type="component" value="Unassembled WGS sequence"/>
</dbReference>
<dbReference type="AlphaFoldDB" id="A0A0B0PM08"/>
<evidence type="ECO:0000313" key="2">
    <source>
        <dbReference type="EMBL" id="KHG25469.1"/>
    </source>
</evidence>
<proteinExistence type="predicted"/>
<organism evidence="2 3">
    <name type="scientific">Gossypium arboreum</name>
    <name type="common">Tree cotton</name>
    <name type="synonym">Gossypium nanking</name>
    <dbReference type="NCBI Taxonomy" id="29729"/>
    <lineage>
        <taxon>Eukaryota</taxon>
        <taxon>Viridiplantae</taxon>
        <taxon>Streptophyta</taxon>
        <taxon>Embryophyta</taxon>
        <taxon>Tracheophyta</taxon>
        <taxon>Spermatophyta</taxon>
        <taxon>Magnoliopsida</taxon>
        <taxon>eudicotyledons</taxon>
        <taxon>Gunneridae</taxon>
        <taxon>Pentapetalae</taxon>
        <taxon>rosids</taxon>
        <taxon>malvids</taxon>
        <taxon>Malvales</taxon>
        <taxon>Malvaceae</taxon>
        <taxon>Malvoideae</taxon>
        <taxon>Gossypium</taxon>
    </lineage>
</organism>
<protein>
    <submittedName>
        <fullName evidence="2">Uncharacterized protein</fullName>
    </submittedName>
</protein>
<gene>
    <name evidence="2" type="ORF">F383_32415</name>
</gene>
<evidence type="ECO:0000313" key="3">
    <source>
        <dbReference type="Proteomes" id="UP000032142"/>
    </source>
</evidence>
<evidence type="ECO:0000256" key="1">
    <source>
        <dbReference type="SAM" id="MobiDB-lite"/>
    </source>
</evidence>
<feature type="region of interest" description="Disordered" evidence="1">
    <location>
        <begin position="43"/>
        <end position="62"/>
    </location>
</feature>
<accession>A0A0B0PM08</accession>
<reference evidence="3" key="1">
    <citation type="submission" date="2014-09" db="EMBL/GenBank/DDBJ databases">
        <authorList>
            <person name="Mudge J."/>
            <person name="Ramaraj T."/>
            <person name="Lindquist I.E."/>
            <person name="Bharti A.K."/>
            <person name="Sundararajan A."/>
            <person name="Cameron C.T."/>
            <person name="Woodward J.E."/>
            <person name="May G.D."/>
            <person name="Brubaker C."/>
            <person name="Broadhvest J."/>
            <person name="Wilkins T.A."/>
        </authorList>
    </citation>
    <scope>NUCLEOTIDE SEQUENCE</scope>
    <source>
        <strain evidence="3">cv. AKA8401</strain>
    </source>
</reference>
<dbReference type="EMBL" id="KN432589">
    <property type="protein sequence ID" value="KHG25469.1"/>
    <property type="molecule type" value="Genomic_DNA"/>
</dbReference>
<name>A0A0B0PM08_GOSAR</name>
<sequence length="85" mass="9702">MHYYPNMHKLNIQGYTLEYKSGSINLYSCAYISISKSTFSRTSPLQRDYQSRLNSDPGSDYPSGLNPFYTYSSGGLYQDRITHPG</sequence>